<keyword evidence="6" id="KW-0375">Hydrogen ion transport</keyword>
<comment type="function">
    <text evidence="10">F(1)F(0) ATP synthase produces ATP from ADP in the presence of a proton or sodium gradient. F-type ATPases consist of two structural domains, F(1) containing the extramembraneous catalytic core and F(0) containing the membrane proton channel, linked together by a central stalk and a peripheral stalk. During catalysis, ATP synthesis in the catalytic domain of F(1) is coupled via a rotary mechanism of the central stalk subunits to proton translocation.</text>
</comment>
<proteinExistence type="inferred from homology"/>
<dbReference type="GO" id="GO:0045259">
    <property type="term" value="C:proton-transporting ATP synthase complex"/>
    <property type="evidence" value="ECO:0007669"/>
    <property type="project" value="UniProtKB-KW"/>
</dbReference>
<gene>
    <name evidence="13" type="ORF">CARN7_1348</name>
</gene>
<dbReference type="InterPro" id="IPR002146">
    <property type="entry name" value="ATP_synth_b/b'su_bac/chlpt"/>
</dbReference>
<comment type="similarity">
    <text evidence="2">Belongs to the ATPase B chain family.</text>
</comment>
<evidence type="ECO:0000256" key="11">
    <source>
        <dbReference type="SAM" id="Coils"/>
    </source>
</evidence>
<dbReference type="InterPro" id="IPR050059">
    <property type="entry name" value="ATP_synthase_B_chain"/>
</dbReference>
<dbReference type="Pfam" id="PF00430">
    <property type="entry name" value="ATP-synt_B"/>
    <property type="match status" value="1"/>
</dbReference>
<dbReference type="EMBL" id="CABR01000089">
    <property type="protein sequence ID" value="CBI10565.1"/>
    <property type="molecule type" value="Genomic_DNA"/>
</dbReference>
<evidence type="ECO:0000256" key="7">
    <source>
        <dbReference type="ARBA" id="ARBA00022989"/>
    </source>
</evidence>
<evidence type="ECO:0000313" key="13">
    <source>
        <dbReference type="EMBL" id="CBI10565.1"/>
    </source>
</evidence>
<keyword evidence="7 12" id="KW-1133">Transmembrane helix</keyword>
<evidence type="ECO:0000256" key="1">
    <source>
        <dbReference type="ARBA" id="ARBA00004167"/>
    </source>
</evidence>
<evidence type="ECO:0000256" key="4">
    <source>
        <dbReference type="ARBA" id="ARBA00022547"/>
    </source>
</evidence>
<keyword evidence="11" id="KW-0175">Coiled coil</keyword>
<keyword evidence="3" id="KW-0813">Transport</keyword>
<evidence type="ECO:0000256" key="6">
    <source>
        <dbReference type="ARBA" id="ARBA00022781"/>
    </source>
</evidence>
<evidence type="ECO:0000256" key="8">
    <source>
        <dbReference type="ARBA" id="ARBA00023065"/>
    </source>
</evidence>
<keyword evidence="8" id="KW-0406">Ion transport</keyword>
<protein>
    <submittedName>
        <fullName evidence="13">Putative ATP synthase B chain AtpF</fullName>
    </submittedName>
</protein>
<dbReference type="InterPro" id="IPR017707">
    <property type="entry name" value="Alt_ATP_synth_F0_bsu"/>
</dbReference>
<feature type="transmembrane region" description="Helical" evidence="12">
    <location>
        <begin position="6"/>
        <end position="27"/>
    </location>
</feature>
<dbReference type="AlphaFoldDB" id="E6QTJ3"/>
<evidence type="ECO:0000256" key="2">
    <source>
        <dbReference type="ARBA" id="ARBA00005513"/>
    </source>
</evidence>
<keyword evidence="5 12" id="KW-0812">Transmembrane</keyword>
<accession>E6QTJ3</accession>
<sequence length="261" mass="28679">MLIDWFTVLAQVINFLVLIALLKHFLYRPVLKAIAAREQRIAHELLAAKNAATAAQAELAQLTQERQTLQQQREAVLAATQETAMAEQSRVLAQAHVAAQRIQEDGRLGAQAEFQQLSSLIVQRTCGEVLDLTRRVVSDLAQDDLQAHMMTVFLGRLQRLDASQRAPFDLLETSTPWHVRSALPLSTAQQQTLMAGVTAVFPHATTLVFEVAPSLVCGIALLAGGYKLTWNTEDYLTQIKQNLLALPPWSEPVVATAGEGP</sequence>
<comment type="subcellular location">
    <subcellularLocation>
        <location evidence="1">Membrane</location>
        <topology evidence="1">Single-pass membrane protein</topology>
    </subcellularLocation>
</comment>
<keyword evidence="9 12" id="KW-0472">Membrane</keyword>
<evidence type="ECO:0000256" key="12">
    <source>
        <dbReference type="SAM" id="Phobius"/>
    </source>
</evidence>
<organism evidence="13">
    <name type="scientific">mine drainage metagenome</name>
    <dbReference type="NCBI Taxonomy" id="410659"/>
    <lineage>
        <taxon>unclassified sequences</taxon>
        <taxon>metagenomes</taxon>
        <taxon>ecological metagenomes</taxon>
    </lineage>
</organism>
<keyword evidence="4" id="KW-0138">CF(0)</keyword>
<dbReference type="PANTHER" id="PTHR33445">
    <property type="entry name" value="ATP SYNTHASE SUBUNIT B', CHLOROPLASTIC"/>
    <property type="match status" value="1"/>
</dbReference>
<evidence type="ECO:0000256" key="5">
    <source>
        <dbReference type="ARBA" id="ARBA00022692"/>
    </source>
</evidence>
<evidence type="ECO:0000256" key="3">
    <source>
        <dbReference type="ARBA" id="ARBA00022448"/>
    </source>
</evidence>
<name>E6QTJ3_9ZZZZ</name>
<dbReference type="CDD" id="cd06503">
    <property type="entry name" value="ATP-synt_Fo_b"/>
    <property type="match status" value="1"/>
</dbReference>
<dbReference type="NCBIfam" id="TIGR03321">
    <property type="entry name" value="alt_F1F0_F0_B"/>
    <property type="match status" value="1"/>
</dbReference>
<comment type="caution">
    <text evidence="13">The sequence shown here is derived from an EMBL/GenBank/DDBJ whole genome shotgun (WGS) entry which is preliminary data.</text>
</comment>
<dbReference type="HAMAP" id="MF_01398">
    <property type="entry name" value="ATP_synth_b_bprime"/>
    <property type="match status" value="1"/>
</dbReference>
<reference evidence="13" key="1">
    <citation type="submission" date="2009-10" db="EMBL/GenBank/DDBJ databases">
        <title>Diversity of trophic interactions inside an arsenic-rich microbial ecosystem.</title>
        <authorList>
            <person name="Bertin P.N."/>
            <person name="Heinrich-Salmeron A."/>
            <person name="Pelletier E."/>
            <person name="Goulhen-Chollet F."/>
            <person name="Arsene-Ploetze F."/>
            <person name="Gallien S."/>
            <person name="Calteau A."/>
            <person name="Vallenet D."/>
            <person name="Casiot C."/>
            <person name="Chane-Woon-Ming B."/>
            <person name="Giloteaux L."/>
            <person name="Barakat M."/>
            <person name="Bonnefoy V."/>
            <person name="Bruneel O."/>
            <person name="Chandler M."/>
            <person name="Cleiss J."/>
            <person name="Duran R."/>
            <person name="Elbaz-Poulichet F."/>
            <person name="Fonknechten N."/>
            <person name="Lauga B."/>
            <person name="Mornico D."/>
            <person name="Ortet P."/>
            <person name="Schaeffer C."/>
            <person name="Siguier P."/>
            <person name="Alexander Thil Smith A."/>
            <person name="Van Dorsselaer A."/>
            <person name="Weissenbach J."/>
            <person name="Medigue C."/>
            <person name="Le Paslier D."/>
        </authorList>
    </citation>
    <scope>NUCLEOTIDE SEQUENCE</scope>
</reference>
<dbReference type="PANTHER" id="PTHR33445:SF2">
    <property type="entry name" value="ATP SYNTHASE SUBUNIT B', CHLOROPLASTIC"/>
    <property type="match status" value="1"/>
</dbReference>
<evidence type="ECO:0000256" key="9">
    <source>
        <dbReference type="ARBA" id="ARBA00023136"/>
    </source>
</evidence>
<feature type="coiled-coil region" evidence="11">
    <location>
        <begin position="45"/>
        <end position="82"/>
    </location>
</feature>
<evidence type="ECO:0000256" key="10">
    <source>
        <dbReference type="ARBA" id="ARBA00025198"/>
    </source>
</evidence>
<dbReference type="GO" id="GO:0046961">
    <property type="term" value="F:proton-transporting ATPase activity, rotational mechanism"/>
    <property type="evidence" value="ECO:0007669"/>
    <property type="project" value="TreeGrafter"/>
</dbReference>
<dbReference type="GO" id="GO:0015986">
    <property type="term" value="P:proton motive force-driven ATP synthesis"/>
    <property type="evidence" value="ECO:0007669"/>
    <property type="project" value="InterPro"/>
</dbReference>